<reference evidence="1" key="1">
    <citation type="journal article" date="2021" name="Open Biol.">
        <title>Shared evolutionary footprints suggest mitochondrial oxidative damage underlies multiple complex I losses in fungi.</title>
        <authorList>
            <person name="Schikora-Tamarit M.A."/>
            <person name="Marcet-Houben M."/>
            <person name="Nosek J."/>
            <person name="Gabaldon T."/>
        </authorList>
    </citation>
    <scope>NUCLEOTIDE SEQUENCE</scope>
    <source>
        <strain evidence="1">CBS6075</strain>
    </source>
</reference>
<dbReference type="Proteomes" id="UP000769157">
    <property type="component" value="Unassembled WGS sequence"/>
</dbReference>
<sequence>MLNSFWTIIVEQWLDVFGSKQVHGYEETKETNQDTKVSPDMAVLITQTVLQVILTSNIIITQSSTLPSTGFVGDRNILISRTTRNDRFSTVKFQVEHFIG</sequence>
<dbReference type="GeneID" id="70232434"/>
<name>A0A9P8PFK1_9ASCO</name>
<accession>A0A9P8PFK1</accession>
<comment type="caution">
    <text evidence="1">The sequence shown here is derived from an EMBL/GenBank/DDBJ whole genome shotgun (WGS) entry which is preliminary data.</text>
</comment>
<reference evidence="1" key="2">
    <citation type="submission" date="2021-01" db="EMBL/GenBank/DDBJ databases">
        <authorList>
            <person name="Schikora-Tamarit M.A."/>
        </authorList>
    </citation>
    <scope>NUCLEOTIDE SEQUENCE</scope>
    <source>
        <strain evidence="1">CBS6075</strain>
    </source>
</reference>
<organism evidence="1 2">
    <name type="scientific">Ogataea philodendri</name>
    <dbReference type="NCBI Taxonomy" id="1378263"/>
    <lineage>
        <taxon>Eukaryota</taxon>
        <taxon>Fungi</taxon>
        <taxon>Dikarya</taxon>
        <taxon>Ascomycota</taxon>
        <taxon>Saccharomycotina</taxon>
        <taxon>Pichiomycetes</taxon>
        <taxon>Pichiales</taxon>
        <taxon>Pichiaceae</taxon>
        <taxon>Ogataea</taxon>
    </lineage>
</organism>
<dbReference type="EMBL" id="JAEUBE010000069">
    <property type="protein sequence ID" value="KAH3671348.1"/>
    <property type="molecule type" value="Genomic_DNA"/>
</dbReference>
<evidence type="ECO:0000313" key="2">
    <source>
        <dbReference type="Proteomes" id="UP000769157"/>
    </source>
</evidence>
<proteinExistence type="predicted"/>
<dbReference type="RefSeq" id="XP_046064647.1">
    <property type="nucleotide sequence ID" value="XM_046205781.1"/>
</dbReference>
<gene>
    <name evidence="1" type="ORF">OGAPHI_000466</name>
</gene>
<evidence type="ECO:0000313" key="1">
    <source>
        <dbReference type="EMBL" id="KAH3671348.1"/>
    </source>
</evidence>
<dbReference type="AlphaFoldDB" id="A0A9P8PFK1"/>
<protein>
    <submittedName>
        <fullName evidence="1">Uncharacterized protein</fullName>
    </submittedName>
</protein>
<keyword evidence="2" id="KW-1185">Reference proteome</keyword>